<dbReference type="InterPro" id="IPR048324">
    <property type="entry name" value="ZSWIM1-3_RNaseH-like"/>
</dbReference>
<evidence type="ECO:0000313" key="4">
    <source>
        <dbReference type="Proteomes" id="UP000478052"/>
    </source>
</evidence>
<evidence type="ECO:0000259" key="1">
    <source>
        <dbReference type="Pfam" id="PF21056"/>
    </source>
</evidence>
<organism evidence="3 4">
    <name type="scientific">Aphis craccivora</name>
    <name type="common">Cowpea aphid</name>
    <dbReference type="NCBI Taxonomy" id="307492"/>
    <lineage>
        <taxon>Eukaryota</taxon>
        <taxon>Metazoa</taxon>
        <taxon>Ecdysozoa</taxon>
        <taxon>Arthropoda</taxon>
        <taxon>Hexapoda</taxon>
        <taxon>Insecta</taxon>
        <taxon>Pterygota</taxon>
        <taxon>Neoptera</taxon>
        <taxon>Paraneoptera</taxon>
        <taxon>Hemiptera</taxon>
        <taxon>Sternorrhyncha</taxon>
        <taxon>Aphidomorpha</taxon>
        <taxon>Aphidoidea</taxon>
        <taxon>Aphididae</taxon>
        <taxon>Aphidini</taxon>
        <taxon>Aphis</taxon>
        <taxon>Aphis</taxon>
    </lineage>
</organism>
<sequence length="360" mass="42157">MNPQIDMKFNSYEEITNFMNEYKQTTLSVYWIRDNRTLQSAGKRMKKDRFDTLNQNLKYSYVKFSCIHRSQKFRVKIKTSNRKAFTFNQECGAFIYFSLSKNGQHLVLKSMSEKHNHLANTKKTFNHLPNQRKLNKKVIDEAAELQALRPNKKLLLKNVSDTSGQTLLLRYITNISKIINTYSNDLAACLPTLEKHNCEYEVLVEDKEFRGLFFQNDDMKRNFDAYPEIGLLDSTYKLLNFNGVVYLFIVEDSIGCSEIIAVGILVFEIKEYINWSISTFKSKNDNSILIKIFMTDKDETMRSVLKCNFSTTKLILCKFHVFQIFKHEITSSKLGITSIEETRAKEYLQQISYAKSDQQY</sequence>
<keyword evidence="4" id="KW-1185">Reference proteome</keyword>
<dbReference type="Pfam" id="PF21056">
    <property type="entry name" value="ZSWIM1-3_RNaseH-like"/>
    <property type="match status" value="1"/>
</dbReference>
<accession>A0A6G0W473</accession>
<dbReference type="Pfam" id="PF21599">
    <property type="entry name" value="ZSWIM3_N"/>
    <property type="match status" value="1"/>
</dbReference>
<dbReference type="Proteomes" id="UP000478052">
    <property type="component" value="Unassembled WGS sequence"/>
</dbReference>
<dbReference type="EMBL" id="VUJU01009605">
    <property type="protein sequence ID" value="KAF0719060.1"/>
    <property type="molecule type" value="Genomic_DNA"/>
</dbReference>
<gene>
    <name evidence="3" type="ORF">FWK35_00026356</name>
</gene>
<dbReference type="AlphaFoldDB" id="A0A6G0W473"/>
<evidence type="ECO:0000313" key="3">
    <source>
        <dbReference type="EMBL" id="KAF0719060.1"/>
    </source>
</evidence>
<comment type="caution">
    <text evidence="3">The sequence shown here is derived from an EMBL/GenBank/DDBJ whole genome shotgun (WGS) entry which is preliminary data.</text>
</comment>
<reference evidence="3 4" key="1">
    <citation type="submission" date="2019-08" db="EMBL/GenBank/DDBJ databases">
        <title>Whole genome of Aphis craccivora.</title>
        <authorList>
            <person name="Voronova N.V."/>
            <person name="Shulinski R.S."/>
            <person name="Bandarenka Y.V."/>
            <person name="Zhorov D.G."/>
            <person name="Warner D."/>
        </authorList>
    </citation>
    <scope>NUCLEOTIDE SEQUENCE [LARGE SCALE GENOMIC DNA]</scope>
    <source>
        <strain evidence="3">180601</strain>
        <tissue evidence="3">Whole Body</tissue>
    </source>
</reference>
<feature type="domain" description="ZSWIM3 N-terminal" evidence="2">
    <location>
        <begin position="6"/>
        <end position="117"/>
    </location>
</feature>
<evidence type="ECO:0000259" key="2">
    <source>
        <dbReference type="Pfam" id="PF21599"/>
    </source>
</evidence>
<feature type="domain" description="ZSWIM1/3 RNaseH-like" evidence="1">
    <location>
        <begin position="201"/>
        <end position="313"/>
    </location>
</feature>
<dbReference type="InterPro" id="IPR052579">
    <property type="entry name" value="Zinc_finger_SWIM"/>
</dbReference>
<proteinExistence type="predicted"/>
<dbReference type="OrthoDB" id="123417at2759"/>
<protein>
    <submittedName>
        <fullName evidence="3">Protein FAR-RED IMPAIRED RESPONSE 1-like</fullName>
    </submittedName>
</protein>
<name>A0A6G0W473_APHCR</name>
<dbReference type="PANTHER" id="PTHR31569:SF4">
    <property type="entry name" value="SWIM-TYPE DOMAIN-CONTAINING PROTEIN"/>
    <property type="match status" value="1"/>
</dbReference>
<dbReference type="PANTHER" id="PTHR31569">
    <property type="entry name" value="SWIM-TYPE DOMAIN-CONTAINING PROTEIN"/>
    <property type="match status" value="1"/>
</dbReference>
<dbReference type="InterPro" id="IPR048325">
    <property type="entry name" value="ZSWIM3_N"/>
</dbReference>